<proteinExistence type="predicted"/>
<comment type="subcellular location">
    <subcellularLocation>
        <location evidence="1">Cell membrane</location>
        <topology evidence="1">Peripheral membrane protein</topology>
    </subcellularLocation>
</comment>
<keyword evidence="9" id="KW-0472">Membrane</keyword>
<dbReference type="GO" id="GO:0005524">
    <property type="term" value="F:ATP binding"/>
    <property type="evidence" value="ECO:0007669"/>
    <property type="project" value="UniProtKB-KW"/>
</dbReference>
<name>A0A849BM94_9ACTN</name>
<dbReference type="PANTHER" id="PTHR42771:SF2">
    <property type="entry name" value="IRON(3+)-HYDROXAMATE IMPORT ATP-BINDING PROTEIN FHUC"/>
    <property type="match status" value="1"/>
</dbReference>
<evidence type="ECO:0000256" key="4">
    <source>
        <dbReference type="ARBA" id="ARBA00022496"/>
    </source>
</evidence>
<reference evidence="11 12" key="1">
    <citation type="submission" date="2020-05" db="EMBL/GenBank/DDBJ databases">
        <title>MicrobeNet Type strains.</title>
        <authorList>
            <person name="Nicholson A.C."/>
        </authorList>
    </citation>
    <scope>NUCLEOTIDE SEQUENCE [LARGE SCALE GENOMIC DNA]</scope>
    <source>
        <strain evidence="11 12">JCM 14547</strain>
    </source>
</reference>
<protein>
    <submittedName>
        <fullName evidence="11">ABC transporter ATP-binding protein</fullName>
    </submittedName>
</protein>
<evidence type="ECO:0000256" key="8">
    <source>
        <dbReference type="ARBA" id="ARBA00023065"/>
    </source>
</evidence>
<sequence>MPAEWALRAEDVEVRFGDATAVDGVSASLERGRVTALVGPNGSGKSTLLRAMSRLVVPRAGAVALPDVPDVAVLRGRDLARRVGLLAQQRPTPAGVTVRDLVGYGRHPHRRGWRGTDAGGATAVARALSLTGLEELAEQALETLSGGQLQRAWLASALAQETDVLLLDEPINHLDLRYQVEVLDLVRSLADEHGVAVGVVLHDLDHAAEVADRVVVLSRGRVVADGTPEEALTEDVLSAVYEIDVRVGRDPVDGALRVRTRPVRGCARRPALV</sequence>
<organism evidence="11 12">
    <name type="scientific">Pseudokineococcus marinus</name>
    <dbReference type="NCBI Taxonomy" id="351215"/>
    <lineage>
        <taxon>Bacteria</taxon>
        <taxon>Bacillati</taxon>
        <taxon>Actinomycetota</taxon>
        <taxon>Actinomycetes</taxon>
        <taxon>Kineosporiales</taxon>
        <taxon>Kineosporiaceae</taxon>
        <taxon>Pseudokineococcus</taxon>
    </lineage>
</organism>
<dbReference type="InterPro" id="IPR017871">
    <property type="entry name" value="ABC_transporter-like_CS"/>
</dbReference>
<dbReference type="PROSITE" id="PS00211">
    <property type="entry name" value="ABC_TRANSPORTER_1"/>
    <property type="match status" value="1"/>
</dbReference>
<dbReference type="Pfam" id="PF00005">
    <property type="entry name" value="ABC_tran"/>
    <property type="match status" value="1"/>
</dbReference>
<evidence type="ECO:0000256" key="6">
    <source>
        <dbReference type="ARBA" id="ARBA00022840"/>
    </source>
</evidence>
<keyword evidence="4" id="KW-0410">Iron transport</keyword>
<dbReference type="PROSITE" id="PS50893">
    <property type="entry name" value="ABC_TRANSPORTER_2"/>
    <property type="match status" value="1"/>
</dbReference>
<evidence type="ECO:0000256" key="3">
    <source>
        <dbReference type="ARBA" id="ARBA00022475"/>
    </source>
</evidence>
<dbReference type="FunFam" id="3.40.50.300:FF:000134">
    <property type="entry name" value="Iron-enterobactin ABC transporter ATP-binding protein"/>
    <property type="match status" value="1"/>
</dbReference>
<keyword evidence="7" id="KW-0408">Iron</keyword>
<dbReference type="RefSeq" id="WP_171202332.1">
    <property type="nucleotide sequence ID" value="NZ_BAAANP010000002.1"/>
</dbReference>
<evidence type="ECO:0000259" key="10">
    <source>
        <dbReference type="PROSITE" id="PS50893"/>
    </source>
</evidence>
<dbReference type="SUPFAM" id="SSF52540">
    <property type="entry name" value="P-loop containing nucleoside triphosphate hydrolases"/>
    <property type="match status" value="1"/>
</dbReference>
<accession>A0A849BM94</accession>
<comment type="caution">
    <text evidence="11">The sequence shown here is derived from an EMBL/GenBank/DDBJ whole genome shotgun (WGS) entry which is preliminary data.</text>
</comment>
<dbReference type="InterPro" id="IPR051535">
    <property type="entry name" value="Siderophore_ABC-ATPase"/>
</dbReference>
<dbReference type="Proteomes" id="UP000555552">
    <property type="component" value="Unassembled WGS sequence"/>
</dbReference>
<evidence type="ECO:0000256" key="2">
    <source>
        <dbReference type="ARBA" id="ARBA00022448"/>
    </source>
</evidence>
<keyword evidence="6 11" id="KW-0067">ATP-binding</keyword>
<dbReference type="InterPro" id="IPR003439">
    <property type="entry name" value="ABC_transporter-like_ATP-bd"/>
</dbReference>
<dbReference type="GO" id="GO:0006826">
    <property type="term" value="P:iron ion transport"/>
    <property type="evidence" value="ECO:0007669"/>
    <property type="project" value="UniProtKB-KW"/>
</dbReference>
<keyword evidence="12" id="KW-1185">Reference proteome</keyword>
<evidence type="ECO:0000313" key="12">
    <source>
        <dbReference type="Proteomes" id="UP000555552"/>
    </source>
</evidence>
<dbReference type="InterPro" id="IPR003593">
    <property type="entry name" value="AAA+_ATPase"/>
</dbReference>
<dbReference type="CDD" id="cd03214">
    <property type="entry name" value="ABC_Iron-Siderophores_B12_Hemin"/>
    <property type="match status" value="1"/>
</dbReference>
<dbReference type="PANTHER" id="PTHR42771">
    <property type="entry name" value="IRON(3+)-HYDROXAMATE IMPORT ATP-BINDING PROTEIN FHUC"/>
    <property type="match status" value="1"/>
</dbReference>
<keyword evidence="2" id="KW-0813">Transport</keyword>
<keyword evidence="5" id="KW-0547">Nucleotide-binding</keyword>
<dbReference type="SMART" id="SM00382">
    <property type="entry name" value="AAA"/>
    <property type="match status" value="1"/>
</dbReference>
<dbReference type="AlphaFoldDB" id="A0A849BM94"/>
<evidence type="ECO:0000313" key="11">
    <source>
        <dbReference type="EMBL" id="NNH22485.1"/>
    </source>
</evidence>
<evidence type="ECO:0000256" key="1">
    <source>
        <dbReference type="ARBA" id="ARBA00004202"/>
    </source>
</evidence>
<evidence type="ECO:0000256" key="7">
    <source>
        <dbReference type="ARBA" id="ARBA00023004"/>
    </source>
</evidence>
<feature type="domain" description="ABC transporter" evidence="10">
    <location>
        <begin position="7"/>
        <end position="244"/>
    </location>
</feature>
<dbReference type="GO" id="GO:0005886">
    <property type="term" value="C:plasma membrane"/>
    <property type="evidence" value="ECO:0007669"/>
    <property type="project" value="UniProtKB-SubCell"/>
</dbReference>
<dbReference type="EMBL" id="JABEMA010000045">
    <property type="protein sequence ID" value="NNH22485.1"/>
    <property type="molecule type" value="Genomic_DNA"/>
</dbReference>
<evidence type="ECO:0000256" key="5">
    <source>
        <dbReference type="ARBA" id="ARBA00022741"/>
    </source>
</evidence>
<dbReference type="GO" id="GO:0016887">
    <property type="term" value="F:ATP hydrolysis activity"/>
    <property type="evidence" value="ECO:0007669"/>
    <property type="project" value="InterPro"/>
</dbReference>
<keyword evidence="3" id="KW-1003">Cell membrane</keyword>
<gene>
    <name evidence="11" type="ORF">HLB09_05140</name>
</gene>
<dbReference type="InterPro" id="IPR027417">
    <property type="entry name" value="P-loop_NTPase"/>
</dbReference>
<keyword evidence="8" id="KW-0406">Ion transport</keyword>
<evidence type="ECO:0000256" key="9">
    <source>
        <dbReference type="ARBA" id="ARBA00023136"/>
    </source>
</evidence>
<dbReference type="Gene3D" id="3.40.50.300">
    <property type="entry name" value="P-loop containing nucleotide triphosphate hydrolases"/>
    <property type="match status" value="1"/>
</dbReference>